<evidence type="ECO:0000256" key="5">
    <source>
        <dbReference type="ARBA" id="ARBA00022900"/>
    </source>
</evidence>
<reference evidence="10" key="1">
    <citation type="submission" date="2011-12" db="EMBL/GenBank/DDBJ databases">
        <title>Complete genome sequence of Streptomyces cattleya strain DSM 46488.</title>
        <authorList>
            <person name="Ou H.-Y."/>
            <person name="Li P."/>
            <person name="Zhao C."/>
            <person name="O'Hagan D."/>
            <person name="Deng Z."/>
        </authorList>
    </citation>
    <scope>NUCLEOTIDE SEQUENCE [LARGE SCALE GENOMIC DNA]</scope>
    <source>
        <strain evidence="10">ATCC 35852 / DSM 46488 / JCM 4925 / NBRC 14057 / NRRL 8057</strain>
    </source>
</reference>
<comment type="similarity">
    <text evidence="2">Belongs to the protease inhibitor I16 (SSI) family.</text>
</comment>
<dbReference type="KEGG" id="scy:SCATT_03440"/>
<dbReference type="InterPro" id="IPR023549">
    <property type="entry name" value="Subtilisin_inhibitor"/>
</dbReference>
<organism evidence="9 10">
    <name type="scientific">Streptantibioticus cattleyicolor (strain ATCC 35852 / DSM 46488 / JCM 4925 / NBRC 14057 / NRRL 8057)</name>
    <name type="common">Streptomyces cattleya</name>
    <dbReference type="NCBI Taxonomy" id="1003195"/>
    <lineage>
        <taxon>Bacteria</taxon>
        <taxon>Bacillati</taxon>
        <taxon>Actinomycetota</taxon>
        <taxon>Actinomycetes</taxon>
        <taxon>Kitasatosporales</taxon>
        <taxon>Streptomycetaceae</taxon>
        <taxon>Streptantibioticus</taxon>
    </lineage>
</organism>
<dbReference type="GO" id="GO:0005576">
    <property type="term" value="C:extracellular region"/>
    <property type="evidence" value="ECO:0007669"/>
    <property type="project" value="UniProtKB-SubCell"/>
</dbReference>
<evidence type="ECO:0000256" key="7">
    <source>
        <dbReference type="SAM" id="SignalP"/>
    </source>
</evidence>
<dbReference type="GO" id="GO:0004867">
    <property type="term" value="F:serine-type endopeptidase inhibitor activity"/>
    <property type="evidence" value="ECO:0007669"/>
    <property type="project" value="UniProtKB-KW"/>
</dbReference>
<dbReference type="Gene3D" id="3.30.350.10">
    <property type="entry name" value="Subtilisin inhibitor-like"/>
    <property type="match status" value="1"/>
</dbReference>
<feature type="signal peptide" evidence="7">
    <location>
        <begin position="1"/>
        <end position="41"/>
    </location>
</feature>
<dbReference type="STRING" id="1003195.SCATT_03440"/>
<dbReference type="PATRIC" id="fig|1003195.29.peg.337"/>
<dbReference type="AlphaFoldDB" id="G8WMZ6"/>
<feature type="chain" id="PRO_5003517746" evidence="7">
    <location>
        <begin position="42"/>
        <end position="148"/>
    </location>
</feature>
<evidence type="ECO:0000256" key="2">
    <source>
        <dbReference type="ARBA" id="ARBA00010472"/>
    </source>
</evidence>
<dbReference type="HOGENOM" id="CLU_121949_0_1_11"/>
<dbReference type="eggNOG" id="ENOG50333FU">
    <property type="taxonomic scope" value="Bacteria"/>
</dbReference>
<keyword evidence="7" id="KW-0732">Signal</keyword>
<evidence type="ECO:0000313" key="10">
    <source>
        <dbReference type="Proteomes" id="UP000007842"/>
    </source>
</evidence>
<evidence type="ECO:0000256" key="6">
    <source>
        <dbReference type="ARBA" id="ARBA00023157"/>
    </source>
</evidence>
<evidence type="ECO:0000256" key="3">
    <source>
        <dbReference type="ARBA" id="ARBA00022525"/>
    </source>
</evidence>
<evidence type="ECO:0000313" key="9">
    <source>
        <dbReference type="EMBL" id="AEW92715.1"/>
    </source>
</evidence>
<dbReference type="SUPFAM" id="SSF55399">
    <property type="entry name" value="Subtilisin inhibitor"/>
    <property type="match status" value="1"/>
</dbReference>
<keyword evidence="4" id="KW-0646">Protease inhibitor</keyword>
<keyword evidence="3" id="KW-0964">Secreted</keyword>
<accession>G8WMZ6</accession>
<evidence type="ECO:0000256" key="1">
    <source>
        <dbReference type="ARBA" id="ARBA00004613"/>
    </source>
</evidence>
<keyword evidence="5" id="KW-0722">Serine protease inhibitor</keyword>
<keyword evidence="6" id="KW-1015">Disulfide bond</keyword>
<dbReference type="Pfam" id="PF00720">
    <property type="entry name" value="SSI"/>
    <property type="match status" value="1"/>
</dbReference>
<proteinExistence type="inferred from homology"/>
<evidence type="ECO:0000256" key="4">
    <source>
        <dbReference type="ARBA" id="ARBA00022690"/>
    </source>
</evidence>
<keyword evidence="10" id="KW-1185">Reference proteome</keyword>
<protein>
    <submittedName>
        <fullName evidence="9">Proteinase inhibitor I16 subtilisin-type inhibitor</fullName>
    </submittedName>
</protein>
<dbReference type="InterPro" id="IPR036819">
    <property type="entry name" value="Subtilisin_inhibitor-like_sf"/>
</dbReference>
<comment type="subcellular location">
    <subcellularLocation>
        <location evidence="1">Secreted</location>
    </subcellularLocation>
</comment>
<evidence type="ECO:0000259" key="8">
    <source>
        <dbReference type="Pfam" id="PF00720"/>
    </source>
</evidence>
<dbReference type="Proteomes" id="UP000007842">
    <property type="component" value="Chromosome"/>
</dbReference>
<gene>
    <name evidence="9" type="ordered locus">SCATT_03440</name>
</gene>
<sequence length="148" mass="15429">MACPAQLTPHPSEAPLTVPRRASAAAAALLALAATAGPATAAPAGPPPRHSHLFLSVSGSDDTWVRGVSLYCDPPSGFHPHAQLACKALEGAHGKLDALAPDRHMCPMVYAPVIATATGTWHGRPVSWERTFSNSCVLDARTGSVFRF</sequence>
<dbReference type="EMBL" id="CP003219">
    <property type="protein sequence ID" value="AEW92715.1"/>
    <property type="molecule type" value="Genomic_DNA"/>
</dbReference>
<feature type="domain" description="Subtilisin inhibitor" evidence="8">
    <location>
        <begin position="51"/>
        <end position="134"/>
    </location>
</feature>
<name>G8WMZ6_STREN</name>